<name>A0ABY1QRB2_9BACT</name>
<dbReference type="Proteomes" id="UP001158067">
    <property type="component" value="Unassembled WGS sequence"/>
</dbReference>
<dbReference type="InterPro" id="IPR029044">
    <property type="entry name" value="Nucleotide-diphossugar_trans"/>
</dbReference>
<dbReference type="SUPFAM" id="SSF53448">
    <property type="entry name" value="Nucleotide-diphospho-sugar transferases"/>
    <property type="match status" value="1"/>
</dbReference>
<evidence type="ECO:0000259" key="4">
    <source>
        <dbReference type="Pfam" id="PF02709"/>
    </source>
</evidence>
<evidence type="ECO:0000313" key="5">
    <source>
        <dbReference type="EMBL" id="SMP75487.1"/>
    </source>
</evidence>
<dbReference type="Gene3D" id="3.90.550.10">
    <property type="entry name" value="Spore Coat Polysaccharide Biosynthesis Protein SpsA, Chain A"/>
    <property type="match status" value="1"/>
</dbReference>
<keyword evidence="2" id="KW-0328">Glycosyltransferase</keyword>
<proteinExistence type="inferred from homology"/>
<dbReference type="Pfam" id="PF02709">
    <property type="entry name" value="Glyco_transf_7C"/>
    <property type="match status" value="1"/>
</dbReference>
<evidence type="ECO:0000256" key="2">
    <source>
        <dbReference type="ARBA" id="ARBA00022676"/>
    </source>
</evidence>
<keyword evidence="6" id="KW-1185">Reference proteome</keyword>
<sequence>MKVSVLTIVRGRKTHLHNQLKGLLQSNVPPSQWVIVGMNEDVSVDLPADAPFSVKTARVNGNGTQLPLAEARNLAASLCETAGMVFLDVDCIPSPTMIAHFQSALRKDDGLWMGNARYLPLGAAREGWQMADIQKLAVNHPLQPTLNPGELMPSKHYELFWSLCFAISKIGFEKVGGFDDSFDGYGGEDTDFAFAARQAGIPFGFVGATAYHQHHSVCKPPLNHFNAIVRNAIRFHQKWNVWPMGSWLEAFAELELVRFDPDANELMILEEPTHQMVQQAETLSPAGF</sequence>
<dbReference type="EMBL" id="FXUG01000019">
    <property type="protein sequence ID" value="SMP75487.1"/>
    <property type="molecule type" value="Genomic_DNA"/>
</dbReference>
<feature type="domain" description="Galactosyltransferase C-terminal" evidence="4">
    <location>
        <begin position="153"/>
        <end position="204"/>
    </location>
</feature>
<organism evidence="5 6">
    <name type="scientific">Neorhodopirellula lusitana</name>
    <dbReference type="NCBI Taxonomy" id="445327"/>
    <lineage>
        <taxon>Bacteria</taxon>
        <taxon>Pseudomonadati</taxon>
        <taxon>Planctomycetota</taxon>
        <taxon>Planctomycetia</taxon>
        <taxon>Pirellulales</taxon>
        <taxon>Pirellulaceae</taxon>
        <taxon>Neorhodopirellula</taxon>
    </lineage>
</organism>
<evidence type="ECO:0000313" key="6">
    <source>
        <dbReference type="Proteomes" id="UP001158067"/>
    </source>
</evidence>
<dbReference type="RefSeq" id="WP_283435064.1">
    <property type="nucleotide sequence ID" value="NZ_FXUG01000019.1"/>
</dbReference>
<comment type="caution">
    <text evidence="5">The sequence shown here is derived from an EMBL/GenBank/DDBJ whole genome shotgun (WGS) entry which is preliminary data.</text>
</comment>
<evidence type="ECO:0000256" key="1">
    <source>
        <dbReference type="ARBA" id="ARBA00006739"/>
    </source>
</evidence>
<gene>
    <name evidence="5" type="ORF">SAMN06265222_11951</name>
</gene>
<keyword evidence="3" id="KW-0808">Transferase</keyword>
<accession>A0ABY1QRB2</accession>
<comment type="similarity">
    <text evidence="1">Belongs to the glycosyltransferase 2 family.</text>
</comment>
<dbReference type="InterPro" id="IPR027791">
    <property type="entry name" value="Galactosyl_T_C"/>
</dbReference>
<evidence type="ECO:0000256" key="3">
    <source>
        <dbReference type="ARBA" id="ARBA00022679"/>
    </source>
</evidence>
<reference evidence="5 6" key="1">
    <citation type="submission" date="2017-05" db="EMBL/GenBank/DDBJ databases">
        <authorList>
            <person name="Varghese N."/>
            <person name="Submissions S."/>
        </authorList>
    </citation>
    <scope>NUCLEOTIDE SEQUENCE [LARGE SCALE GENOMIC DNA]</scope>
    <source>
        <strain evidence="5 6">DSM 25457</strain>
    </source>
</reference>
<protein>
    <submittedName>
        <fullName evidence="5">Glycosyltransferase, GT2 family</fullName>
    </submittedName>
</protein>
<dbReference type="PANTHER" id="PTHR43179">
    <property type="entry name" value="RHAMNOSYLTRANSFERASE WBBL"/>
    <property type="match status" value="1"/>
</dbReference>
<dbReference type="PANTHER" id="PTHR43179:SF12">
    <property type="entry name" value="GALACTOFURANOSYLTRANSFERASE GLFT2"/>
    <property type="match status" value="1"/>
</dbReference>